<evidence type="ECO:0000313" key="2">
    <source>
        <dbReference type="EMBL" id="QFR22976.1"/>
    </source>
</evidence>
<dbReference type="KEGG" id="lhb:D1010_05700"/>
<dbReference type="Pfam" id="PF06114">
    <property type="entry name" value="Peptidase_M78"/>
    <property type="match status" value="1"/>
</dbReference>
<dbReference type="RefSeq" id="WP_152260445.1">
    <property type="nucleotide sequence ID" value="NZ_CP045143.1"/>
</dbReference>
<dbReference type="InterPro" id="IPR010359">
    <property type="entry name" value="IrrE_HExxH"/>
</dbReference>
<dbReference type="Proteomes" id="UP000326779">
    <property type="component" value="Chromosome"/>
</dbReference>
<gene>
    <name evidence="2" type="ORF">D1010_05700</name>
</gene>
<feature type="domain" description="IrrE N-terminal-like" evidence="1">
    <location>
        <begin position="36"/>
        <end position="103"/>
    </location>
</feature>
<evidence type="ECO:0000313" key="3">
    <source>
        <dbReference type="Proteomes" id="UP000326779"/>
    </source>
</evidence>
<organism evidence="2 3">
    <name type="scientific">Schleiferilactobacillus harbinensis</name>
    <dbReference type="NCBI Taxonomy" id="304207"/>
    <lineage>
        <taxon>Bacteria</taxon>
        <taxon>Bacillati</taxon>
        <taxon>Bacillota</taxon>
        <taxon>Bacilli</taxon>
        <taxon>Lactobacillales</taxon>
        <taxon>Lactobacillaceae</taxon>
        <taxon>Schleiferilactobacillus</taxon>
    </lineage>
</organism>
<sequence length="141" mass="16163">MNDEYQELFSDVLNYAQMHGVGYILTDELQPDTPSQSKPASKMMLINLNWHDQKQLPFVAAHECGHILDGDQPSALYFTTFSSQSKYELHANQRAYEILLSLTMDSSTSIETVSVTDWMDKMHIPAWQEDNVRQAIKEHLA</sequence>
<dbReference type="AlphaFoldDB" id="A0A5P8M3B0"/>
<evidence type="ECO:0000259" key="1">
    <source>
        <dbReference type="Pfam" id="PF06114"/>
    </source>
</evidence>
<accession>A0A5P8M3B0</accession>
<proteinExistence type="predicted"/>
<dbReference type="EMBL" id="CP045143">
    <property type="protein sequence ID" value="QFR22976.1"/>
    <property type="molecule type" value="Genomic_DNA"/>
</dbReference>
<name>A0A5P8M3B0_9LACO</name>
<reference evidence="2 3" key="1">
    <citation type="submission" date="2019-10" db="EMBL/GenBank/DDBJ databases">
        <title>The completed genome of Lactobacillus harbinensis M1.</title>
        <authorList>
            <person name="Zheng Y."/>
        </authorList>
    </citation>
    <scope>NUCLEOTIDE SEQUENCE [LARGE SCALE GENOMIC DNA]</scope>
    <source>
        <strain evidence="2 3">M1</strain>
    </source>
</reference>
<protein>
    <submittedName>
        <fullName evidence="2">ImmA/IrrE family metallo-endopeptidase</fullName>
    </submittedName>
</protein>